<gene>
    <name evidence="2" type="ordered locus">Clim_2267</name>
</gene>
<accession>B3EHC8</accession>
<dbReference type="HOGENOM" id="CLU_069554_0_0_10"/>
<dbReference type="OrthoDB" id="9773351at2"/>
<dbReference type="AlphaFoldDB" id="B3EHC8"/>
<dbReference type="InterPro" id="IPR012337">
    <property type="entry name" value="RNaseH-like_sf"/>
</dbReference>
<dbReference type="RefSeq" id="WP_012467156.1">
    <property type="nucleotide sequence ID" value="NC_010803.1"/>
</dbReference>
<dbReference type="eggNOG" id="COG3298">
    <property type="taxonomic scope" value="Bacteria"/>
</dbReference>
<dbReference type="EMBL" id="CP001097">
    <property type="protein sequence ID" value="ACD91290.1"/>
    <property type="molecule type" value="Genomic_DNA"/>
</dbReference>
<evidence type="ECO:0000313" key="3">
    <source>
        <dbReference type="Proteomes" id="UP000008841"/>
    </source>
</evidence>
<evidence type="ECO:0000259" key="1">
    <source>
        <dbReference type="Pfam" id="PF10108"/>
    </source>
</evidence>
<dbReference type="SUPFAM" id="SSF53098">
    <property type="entry name" value="Ribonuclease H-like"/>
    <property type="match status" value="1"/>
</dbReference>
<sequence>MYKFIADNVVVFDVEWVPDPASGRRIYKLPDTASDNDVLEVMWREGGATPEDPQPYLKTVMCRIVSIAAVVRKKVRSDVRLEFVSLPGLKDGVQAEGEIIRRFLEAVGNLGAQLVGFNSSNADLPILYQRALANRVTAPTFCHRPEKPWEGADYFNRYSDFNIDLKNELCGFGKATPSLNELAASLGIPGKLGTVGADVVNLWCSGDIRKIFEYNQFDALSTYLVWLRTAYFSGRLTEDAFVREEQLLEARLDQEIRDGSVHLTLFLDEWKRLRFMTAGRK</sequence>
<dbReference type="Gene3D" id="3.30.420.10">
    <property type="entry name" value="Ribonuclease H-like superfamily/Ribonuclease H"/>
    <property type="match status" value="1"/>
</dbReference>
<feature type="domain" description="Predicted 3'-5' exonuclease PolB-like" evidence="1">
    <location>
        <begin position="55"/>
        <end position="270"/>
    </location>
</feature>
<dbReference type="GO" id="GO:0003676">
    <property type="term" value="F:nucleic acid binding"/>
    <property type="evidence" value="ECO:0007669"/>
    <property type="project" value="InterPro"/>
</dbReference>
<reference evidence="2 3" key="1">
    <citation type="submission" date="2008-05" db="EMBL/GenBank/DDBJ databases">
        <title>Complete sequence of Chlorobium limicola DSM 245.</title>
        <authorList>
            <consortium name="US DOE Joint Genome Institute"/>
            <person name="Lucas S."/>
            <person name="Copeland A."/>
            <person name="Lapidus A."/>
            <person name="Glavina del Rio T."/>
            <person name="Dalin E."/>
            <person name="Tice H."/>
            <person name="Bruce D."/>
            <person name="Goodwin L."/>
            <person name="Pitluck S."/>
            <person name="Schmutz J."/>
            <person name="Larimer F."/>
            <person name="Land M."/>
            <person name="Hauser L."/>
            <person name="Kyrpides N."/>
            <person name="Ovchinnikova G."/>
            <person name="Zhao F."/>
            <person name="Li T."/>
            <person name="Liu Z."/>
            <person name="Overmann J."/>
            <person name="Bryant D.A."/>
            <person name="Richardson P."/>
        </authorList>
    </citation>
    <scope>NUCLEOTIDE SEQUENCE [LARGE SCALE GENOMIC DNA]</scope>
    <source>
        <strain evidence="3">DSM 245 / NBRC 103803 / 6330</strain>
    </source>
</reference>
<dbReference type="InterPro" id="IPR036397">
    <property type="entry name" value="RNaseH_sf"/>
</dbReference>
<dbReference type="InterPro" id="IPR019288">
    <property type="entry name" value="3'-5'_exonuclease_PolB-like"/>
</dbReference>
<proteinExistence type="predicted"/>
<dbReference type="CDD" id="cd05782">
    <property type="entry name" value="DNA_polB_like1_exo"/>
    <property type="match status" value="1"/>
</dbReference>
<dbReference type="STRING" id="290315.Clim_2267"/>
<dbReference type="Proteomes" id="UP000008841">
    <property type="component" value="Chromosome"/>
</dbReference>
<dbReference type="KEGG" id="cli:Clim_2267"/>
<dbReference type="Pfam" id="PF10108">
    <property type="entry name" value="DNA_pol_B_exo2"/>
    <property type="match status" value="1"/>
</dbReference>
<name>B3EHC8_CHLL2</name>
<evidence type="ECO:0000313" key="2">
    <source>
        <dbReference type="EMBL" id="ACD91290.1"/>
    </source>
</evidence>
<protein>
    <recommendedName>
        <fullName evidence="1">Predicted 3'-5' exonuclease PolB-like domain-containing protein</fullName>
    </recommendedName>
</protein>
<organism evidence="2 3">
    <name type="scientific">Chlorobium limicola (strain DSM 245 / NBRC 103803 / 6330)</name>
    <dbReference type="NCBI Taxonomy" id="290315"/>
    <lineage>
        <taxon>Bacteria</taxon>
        <taxon>Pseudomonadati</taxon>
        <taxon>Chlorobiota</taxon>
        <taxon>Chlorobiia</taxon>
        <taxon>Chlorobiales</taxon>
        <taxon>Chlorobiaceae</taxon>
        <taxon>Chlorobium/Pelodictyon group</taxon>
        <taxon>Chlorobium</taxon>
    </lineage>
</organism>